<accession>A0A8S5REN5</accession>
<name>A0A8S5REN5_9VIRU</name>
<proteinExistence type="predicted"/>
<reference evidence="2" key="1">
    <citation type="journal article" date="2021" name="Proc. Natl. Acad. Sci. U.S.A.">
        <title>A Catalog of Tens of Thousands of Viruses from Human Metagenomes Reveals Hidden Associations with Chronic Diseases.</title>
        <authorList>
            <person name="Tisza M.J."/>
            <person name="Buck C.B."/>
        </authorList>
    </citation>
    <scope>NUCLEOTIDE SEQUENCE</scope>
    <source>
        <strain evidence="2">CtkyY8</strain>
    </source>
</reference>
<dbReference type="EMBL" id="BK059095">
    <property type="protein sequence ID" value="DAE29537.1"/>
    <property type="molecule type" value="Genomic_DNA"/>
</dbReference>
<organism evidence="2">
    <name type="scientific">virus sp. ctkyY8</name>
    <dbReference type="NCBI Taxonomy" id="2827995"/>
    <lineage>
        <taxon>Viruses</taxon>
    </lineage>
</organism>
<protein>
    <submittedName>
        <fullName evidence="2">Uncharacterized protein</fullName>
    </submittedName>
</protein>
<feature type="coiled-coil region" evidence="1">
    <location>
        <begin position="33"/>
        <end position="60"/>
    </location>
</feature>
<sequence>MSEKIELEVIASKNEQSFQTIEQDLKQLEKPRAAEIALNLSRAKIELAELKKLQKEALKVENFDLADKIGQQVEIASKKVTTINRQLTNFQRTGNENLSMLGQMFQNVNQQISNTEAILQKVGKNTE</sequence>
<keyword evidence="1" id="KW-0175">Coiled coil</keyword>
<evidence type="ECO:0000256" key="1">
    <source>
        <dbReference type="SAM" id="Coils"/>
    </source>
</evidence>
<evidence type="ECO:0000313" key="2">
    <source>
        <dbReference type="EMBL" id="DAE29537.1"/>
    </source>
</evidence>